<proteinExistence type="predicted"/>
<dbReference type="Gene3D" id="3.40.50.150">
    <property type="entry name" value="Vaccinia Virus protein VP39"/>
    <property type="match status" value="1"/>
</dbReference>
<organism evidence="4 5">
    <name type="scientific">Mycolicibacterium iranicum</name>
    <name type="common">Mycobacterium iranicum</name>
    <dbReference type="NCBI Taxonomy" id="912594"/>
    <lineage>
        <taxon>Bacteria</taxon>
        <taxon>Bacillati</taxon>
        <taxon>Actinomycetota</taxon>
        <taxon>Actinomycetes</taxon>
        <taxon>Mycobacteriales</taxon>
        <taxon>Mycobacteriaceae</taxon>
        <taxon>Mycolicibacterium</taxon>
    </lineage>
</organism>
<protein>
    <submittedName>
        <fullName evidence="4">Class I SAM-dependent methyltransferase</fullName>
    </submittedName>
</protein>
<keyword evidence="5" id="KW-1185">Reference proteome</keyword>
<dbReference type="CDD" id="cd02440">
    <property type="entry name" value="AdoMet_MTases"/>
    <property type="match status" value="1"/>
</dbReference>
<dbReference type="EMBL" id="JAPQYE010000008">
    <property type="protein sequence ID" value="MCZ0730160.1"/>
    <property type="molecule type" value="Genomic_DNA"/>
</dbReference>
<keyword evidence="2" id="KW-0808">Transferase</keyword>
<dbReference type="PANTHER" id="PTHR43464">
    <property type="entry name" value="METHYLTRANSFERASE"/>
    <property type="match status" value="1"/>
</dbReference>
<comment type="caution">
    <text evidence="4">The sequence shown here is derived from an EMBL/GenBank/DDBJ whole genome shotgun (WGS) entry which is preliminary data.</text>
</comment>
<name>A0ABT4HIW7_MYCIR</name>
<keyword evidence="1 4" id="KW-0489">Methyltransferase</keyword>
<evidence type="ECO:0000256" key="2">
    <source>
        <dbReference type="ARBA" id="ARBA00022679"/>
    </source>
</evidence>
<keyword evidence="3" id="KW-0949">S-adenosyl-L-methionine</keyword>
<reference evidence="4" key="1">
    <citation type="submission" date="2022-12" db="EMBL/GenBank/DDBJ databases">
        <title>Whole genome sequence of Mycolicibacterium iranicum strain SBH312.</title>
        <authorList>
            <person name="Jani J."/>
            <person name="Arifin Mustapha Z."/>
            <person name="Ahmed K."/>
            <person name="Kai Ling C."/>
        </authorList>
    </citation>
    <scope>NUCLEOTIDE SEQUENCE</scope>
    <source>
        <strain evidence="4">SBH312</strain>
    </source>
</reference>
<dbReference type="SUPFAM" id="SSF53335">
    <property type="entry name" value="S-adenosyl-L-methionine-dependent methyltransferases"/>
    <property type="match status" value="1"/>
</dbReference>
<dbReference type="Pfam" id="PF13489">
    <property type="entry name" value="Methyltransf_23"/>
    <property type="match status" value="1"/>
</dbReference>
<evidence type="ECO:0000256" key="1">
    <source>
        <dbReference type="ARBA" id="ARBA00022603"/>
    </source>
</evidence>
<dbReference type="GO" id="GO:0008168">
    <property type="term" value="F:methyltransferase activity"/>
    <property type="evidence" value="ECO:0007669"/>
    <property type="project" value="UniProtKB-KW"/>
</dbReference>
<dbReference type="InterPro" id="IPR029063">
    <property type="entry name" value="SAM-dependent_MTases_sf"/>
</dbReference>
<evidence type="ECO:0000256" key="3">
    <source>
        <dbReference type="ARBA" id="ARBA00022691"/>
    </source>
</evidence>
<dbReference type="GO" id="GO:0032259">
    <property type="term" value="P:methylation"/>
    <property type="evidence" value="ECO:0007669"/>
    <property type="project" value="UniProtKB-KW"/>
</dbReference>
<sequence>MDHMSSDAAQLREAMAKRLRRRGVSNGQITLPAVPGMLNEYVSMCDKIFTALGRKFSDSERDHLRTLLAKELANAYAGSNRSSIVISYDAPIGTMLNYFIKPEWTSLADTYDNWVATRKPPLFGTHPDARVWALSSQIIEIIDTRSARILDIGAGTGRNALALARRGHPVDAVELTPKFAEIIRAEAYKHLLPVQVIDRDIFDSMDDLHKNYQLIVLSEVTPDFRAPEQLRAVFELAAECLSPGGHLVFNVFMPRAEFVSDSAVRELWQAIRQLAQQVYTGLFTGEEIDGAAAGLPLRLMKNDSVYDYEKANLPAGEWPPTGWYADWVSGLDVFALPRERSPIEMRWLVYRKIA</sequence>
<gene>
    <name evidence="4" type="ORF">OY187_19105</name>
</gene>
<dbReference type="Proteomes" id="UP001084650">
    <property type="component" value="Unassembled WGS sequence"/>
</dbReference>
<accession>A0ABT4HIW7</accession>
<dbReference type="PANTHER" id="PTHR43464:SF19">
    <property type="entry name" value="UBIQUINONE BIOSYNTHESIS O-METHYLTRANSFERASE, MITOCHONDRIAL"/>
    <property type="match status" value="1"/>
</dbReference>
<evidence type="ECO:0000313" key="4">
    <source>
        <dbReference type="EMBL" id="MCZ0730160.1"/>
    </source>
</evidence>
<evidence type="ECO:0000313" key="5">
    <source>
        <dbReference type="Proteomes" id="UP001084650"/>
    </source>
</evidence>